<comment type="caution">
    <text evidence="1">The sequence shown here is derived from an EMBL/GenBank/DDBJ whole genome shotgun (WGS) entry which is preliminary data.</text>
</comment>
<name>A0A4Q7ZF17_9ACTN</name>
<dbReference type="EMBL" id="SHKY01000001">
    <property type="protein sequence ID" value="RZU48894.1"/>
    <property type="molecule type" value="Genomic_DNA"/>
</dbReference>
<protein>
    <submittedName>
        <fullName evidence="1">Uncharacterized protein</fullName>
    </submittedName>
</protein>
<accession>A0A4Q7ZF17</accession>
<evidence type="ECO:0000313" key="2">
    <source>
        <dbReference type="Proteomes" id="UP000292564"/>
    </source>
</evidence>
<organism evidence="1 2">
    <name type="scientific">Krasilnikovia cinnamomea</name>
    <dbReference type="NCBI Taxonomy" id="349313"/>
    <lineage>
        <taxon>Bacteria</taxon>
        <taxon>Bacillati</taxon>
        <taxon>Actinomycetota</taxon>
        <taxon>Actinomycetes</taxon>
        <taxon>Micromonosporales</taxon>
        <taxon>Micromonosporaceae</taxon>
        <taxon>Krasilnikovia</taxon>
    </lineage>
</organism>
<dbReference type="AlphaFoldDB" id="A0A4Q7ZF17"/>
<dbReference type="RefSeq" id="WP_207230175.1">
    <property type="nucleotide sequence ID" value="NZ_SHKY01000001.1"/>
</dbReference>
<dbReference type="Proteomes" id="UP000292564">
    <property type="component" value="Unassembled WGS sequence"/>
</dbReference>
<evidence type="ECO:0000313" key="1">
    <source>
        <dbReference type="EMBL" id="RZU48894.1"/>
    </source>
</evidence>
<gene>
    <name evidence="1" type="ORF">EV385_0624</name>
</gene>
<proteinExistence type="predicted"/>
<sequence length="86" mass="9249">MLQGQIRVLVDDLSGRDEMPGDPVGDVARQAQQFRAYVLVEVGRRDVLGQVRRLERGLLVVAGTRILEPVVADPVALVSSLALTAG</sequence>
<keyword evidence="2" id="KW-1185">Reference proteome</keyword>
<reference evidence="1 2" key="1">
    <citation type="submission" date="2019-02" db="EMBL/GenBank/DDBJ databases">
        <title>Sequencing the genomes of 1000 actinobacteria strains.</title>
        <authorList>
            <person name="Klenk H.-P."/>
        </authorList>
    </citation>
    <scope>NUCLEOTIDE SEQUENCE [LARGE SCALE GENOMIC DNA]</scope>
    <source>
        <strain evidence="1 2">DSM 45162</strain>
    </source>
</reference>